<dbReference type="Proteomes" id="UP000251197">
    <property type="component" value="Unassembled WGS sequence"/>
</dbReference>
<name>A0A2X2V8V1_9ENTR</name>
<dbReference type="EMBL" id="UAVU01000003">
    <property type="protein sequence ID" value="SQA98139.1"/>
    <property type="molecule type" value="Genomic_DNA"/>
</dbReference>
<proteinExistence type="predicted"/>
<evidence type="ECO:0000313" key="1">
    <source>
        <dbReference type="EMBL" id="SQA98139.1"/>
    </source>
</evidence>
<dbReference type="AlphaFoldDB" id="A0A2X2V8V1"/>
<accession>A0A2X2V8V1</accession>
<gene>
    <name evidence="1" type="ORF">NCTC12120_01990</name>
</gene>
<reference evidence="1 2" key="1">
    <citation type="submission" date="2018-06" db="EMBL/GenBank/DDBJ databases">
        <authorList>
            <consortium name="Pathogen Informatics"/>
            <person name="Doyle S."/>
        </authorList>
    </citation>
    <scope>NUCLEOTIDE SEQUENCE [LARGE SCALE GENOMIC DNA]</scope>
    <source>
        <strain evidence="1 2">NCTC12120</strain>
    </source>
</reference>
<sequence>MLISPMATAFIMTIAMTKRLSAGSAARTKPGTASWKTGVEVLMNVRTSSTVNASSWMTMSGACRTTTVNPARFPCRQTGFKAFRQGVVHQPFIKLVADVR</sequence>
<evidence type="ECO:0000313" key="2">
    <source>
        <dbReference type="Proteomes" id="UP000251197"/>
    </source>
</evidence>
<organism evidence="1 2">
    <name type="scientific">Cedecea neteri</name>
    <dbReference type="NCBI Taxonomy" id="158822"/>
    <lineage>
        <taxon>Bacteria</taxon>
        <taxon>Pseudomonadati</taxon>
        <taxon>Pseudomonadota</taxon>
        <taxon>Gammaproteobacteria</taxon>
        <taxon>Enterobacterales</taxon>
        <taxon>Enterobacteriaceae</taxon>
        <taxon>Cedecea</taxon>
    </lineage>
</organism>
<protein>
    <submittedName>
        <fullName evidence="1">Uncharacterized protein</fullName>
    </submittedName>
</protein>